<name>A0A1F6CJ95_9BACT</name>
<sequence>MTADDKKLLDKVMEVAGANENRIHDGIVVTLRGTHDRARRSYLWRKLEKAAIAKIRRRARTRAAA</sequence>
<evidence type="ECO:0000313" key="2">
    <source>
        <dbReference type="Proteomes" id="UP000178815"/>
    </source>
</evidence>
<proteinExistence type="predicted"/>
<evidence type="ECO:0008006" key="3">
    <source>
        <dbReference type="Google" id="ProtNLM"/>
    </source>
</evidence>
<dbReference type="STRING" id="1798481.A2678_00055"/>
<dbReference type="Proteomes" id="UP000178815">
    <property type="component" value="Unassembled WGS sequence"/>
</dbReference>
<reference evidence="1 2" key="1">
    <citation type="journal article" date="2016" name="Nat. Commun.">
        <title>Thousands of microbial genomes shed light on interconnected biogeochemical processes in an aquifer system.</title>
        <authorList>
            <person name="Anantharaman K."/>
            <person name="Brown C.T."/>
            <person name="Hug L.A."/>
            <person name="Sharon I."/>
            <person name="Castelle C.J."/>
            <person name="Probst A.J."/>
            <person name="Thomas B.C."/>
            <person name="Singh A."/>
            <person name="Wilkins M.J."/>
            <person name="Karaoz U."/>
            <person name="Brodie E.L."/>
            <person name="Williams K.H."/>
            <person name="Hubbard S.S."/>
            <person name="Banfield J.F."/>
        </authorList>
    </citation>
    <scope>NUCLEOTIDE SEQUENCE [LARGE SCALE GENOMIC DNA]</scope>
</reference>
<evidence type="ECO:0000313" key="1">
    <source>
        <dbReference type="EMBL" id="OGG49316.1"/>
    </source>
</evidence>
<dbReference type="EMBL" id="MFKU01000001">
    <property type="protein sequence ID" value="OGG49316.1"/>
    <property type="molecule type" value="Genomic_DNA"/>
</dbReference>
<comment type="caution">
    <text evidence="1">The sequence shown here is derived from an EMBL/GenBank/DDBJ whole genome shotgun (WGS) entry which is preliminary data.</text>
</comment>
<gene>
    <name evidence="1" type="ORF">A2678_00055</name>
</gene>
<organism evidence="1 2">
    <name type="scientific">Candidatus Kaiserbacteria bacterium RIFCSPHIGHO2_01_FULL_53_31</name>
    <dbReference type="NCBI Taxonomy" id="1798481"/>
    <lineage>
        <taxon>Bacteria</taxon>
        <taxon>Candidatus Kaiseribacteriota</taxon>
    </lineage>
</organism>
<dbReference type="AlphaFoldDB" id="A0A1F6CJ95"/>
<accession>A0A1F6CJ95</accession>
<protein>
    <recommendedName>
        <fullName evidence="3">50S ribosomal protein L29</fullName>
    </recommendedName>
</protein>